<dbReference type="GO" id="GO:0016791">
    <property type="term" value="F:phosphatase activity"/>
    <property type="evidence" value="ECO:0007669"/>
    <property type="project" value="TreeGrafter"/>
</dbReference>
<dbReference type="PANTHER" id="PTHR10000:SF8">
    <property type="entry name" value="HAD SUPERFAMILY HYDROLASE-LIKE, TYPE 3"/>
    <property type="match status" value="1"/>
</dbReference>
<keyword evidence="3" id="KW-1185">Reference proteome</keyword>
<gene>
    <name evidence="1" type="ORF">ARMA_1833</name>
    <name evidence="2" type="ORF">SE16_06475</name>
</gene>
<evidence type="ECO:0000313" key="4">
    <source>
        <dbReference type="Proteomes" id="UP000050502"/>
    </source>
</evidence>
<organism evidence="1 3">
    <name type="scientific">Ardenticatena maritima</name>
    <dbReference type="NCBI Taxonomy" id="872965"/>
    <lineage>
        <taxon>Bacteria</taxon>
        <taxon>Bacillati</taxon>
        <taxon>Chloroflexota</taxon>
        <taxon>Ardenticatenia</taxon>
        <taxon>Ardenticatenales</taxon>
        <taxon>Ardenticatenaceae</taxon>
        <taxon>Ardenticatena</taxon>
    </lineage>
</organism>
<reference evidence="1 3" key="1">
    <citation type="journal article" date="2015" name="Genome Announc.">
        <title>Draft Genome Sequence of a Heterotrophic Facultative Anaerobic Thermophilic Bacterium, Ardenticatena maritima Strain 110ST.</title>
        <authorList>
            <person name="Kawaichi S."/>
            <person name="Yoshida T."/>
            <person name="Sako Y."/>
            <person name="Nakamura R."/>
        </authorList>
    </citation>
    <scope>NUCLEOTIDE SEQUENCE [LARGE SCALE GENOMIC DNA]</scope>
    <source>
        <strain evidence="1 3">110S</strain>
    </source>
</reference>
<dbReference type="SFLD" id="SFLDG01140">
    <property type="entry name" value="C2.B:_Phosphomannomutase_and_P"/>
    <property type="match status" value="1"/>
</dbReference>
<sequence>MTNERWLIALDLDGTLFDHDLRIHPRVAEAIRRTLAAGHVVTLATGRMYCATRPFAEQLGLTAPLICYQGALVRDETNTLLHLTLPLAITREAIAFARAHDVHLNVYLDDVLYVAEMTPEAEFYHSLSPMAPVEVVGDLLAFVQREPTKVVFVCDEAQTPALLAEAAQRWGRVAQVVQSHARFVELTHREVSKGRALLLLAEHLGIAPTRTLAIGDNRNDESMLRAAAVGVAMGNAAPEVQAIADWVAPPVHAQGVAAALERFVLNEAGAGA</sequence>
<dbReference type="EMBL" id="LGKN01000004">
    <property type="protein sequence ID" value="KPL88441.1"/>
    <property type="molecule type" value="Genomic_DNA"/>
</dbReference>
<dbReference type="OrthoDB" id="9781413at2"/>
<dbReference type="Gene3D" id="3.40.50.1000">
    <property type="entry name" value="HAD superfamily/HAD-like"/>
    <property type="match status" value="1"/>
</dbReference>
<protein>
    <recommendedName>
        <fullName evidence="5">Hydrolase</fullName>
    </recommendedName>
</protein>
<dbReference type="SFLD" id="SFLDS00003">
    <property type="entry name" value="Haloacid_Dehalogenase"/>
    <property type="match status" value="1"/>
</dbReference>
<evidence type="ECO:0000313" key="2">
    <source>
        <dbReference type="EMBL" id="KPL88441.1"/>
    </source>
</evidence>
<dbReference type="GO" id="GO:0005829">
    <property type="term" value="C:cytosol"/>
    <property type="evidence" value="ECO:0007669"/>
    <property type="project" value="TreeGrafter"/>
</dbReference>
<dbReference type="InParanoid" id="A0A0M9UCX2"/>
<dbReference type="NCBIfam" id="TIGR01484">
    <property type="entry name" value="HAD-SF-IIB"/>
    <property type="match status" value="1"/>
</dbReference>
<comment type="caution">
    <text evidence="1">The sequence shown here is derived from an EMBL/GenBank/DDBJ whole genome shotgun (WGS) entry which is preliminary data.</text>
</comment>
<dbReference type="FunCoup" id="A0A0M9UCX2">
    <property type="interactions" value="91"/>
</dbReference>
<dbReference type="CDD" id="cd07516">
    <property type="entry name" value="HAD_Pase"/>
    <property type="match status" value="1"/>
</dbReference>
<reference evidence="3" key="3">
    <citation type="submission" date="2015-08" db="EMBL/GenBank/DDBJ databases">
        <title>Draft Genome Sequence of a Heterotrophic Facultative Anaerobic Bacterium Ardenticatena maritima Strain 110S.</title>
        <authorList>
            <person name="Kawaichi S."/>
            <person name="Yoshida T."/>
            <person name="Sako Y."/>
            <person name="Nakamura R."/>
        </authorList>
    </citation>
    <scope>NUCLEOTIDE SEQUENCE [LARGE SCALE GENOMIC DNA]</scope>
    <source>
        <strain evidence="3">110S</strain>
    </source>
</reference>
<accession>A0A0M9UCX2</accession>
<evidence type="ECO:0000313" key="3">
    <source>
        <dbReference type="Proteomes" id="UP000037784"/>
    </source>
</evidence>
<dbReference type="SUPFAM" id="SSF56784">
    <property type="entry name" value="HAD-like"/>
    <property type="match status" value="1"/>
</dbReference>
<dbReference type="Proteomes" id="UP000037784">
    <property type="component" value="Unassembled WGS sequence"/>
</dbReference>
<dbReference type="Proteomes" id="UP000050502">
    <property type="component" value="Unassembled WGS sequence"/>
</dbReference>
<dbReference type="InterPro" id="IPR006379">
    <property type="entry name" value="HAD-SF_hydro_IIB"/>
</dbReference>
<proteinExistence type="predicted"/>
<dbReference type="STRING" id="872965.SE16_06475"/>
<dbReference type="PANTHER" id="PTHR10000">
    <property type="entry name" value="PHOSPHOSERINE PHOSPHATASE"/>
    <property type="match status" value="1"/>
</dbReference>
<evidence type="ECO:0008006" key="5">
    <source>
        <dbReference type="Google" id="ProtNLM"/>
    </source>
</evidence>
<name>A0A0M9UCX2_9CHLR</name>
<dbReference type="RefSeq" id="WP_054493247.1">
    <property type="nucleotide sequence ID" value="NZ_BBZA01000143.1"/>
</dbReference>
<dbReference type="Pfam" id="PF08282">
    <property type="entry name" value="Hydrolase_3"/>
    <property type="match status" value="1"/>
</dbReference>
<dbReference type="EMBL" id="BBZA01000143">
    <property type="protein sequence ID" value="GAP63410.1"/>
    <property type="molecule type" value="Genomic_DNA"/>
</dbReference>
<dbReference type="InterPro" id="IPR036412">
    <property type="entry name" value="HAD-like_sf"/>
</dbReference>
<evidence type="ECO:0000313" key="1">
    <source>
        <dbReference type="EMBL" id="GAP63410.1"/>
    </source>
</evidence>
<dbReference type="InterPro" id="IPR023214">
    <property type="entry name" value="HAD_sf"/>
</dbReference>
<dbReference type="GO" id="GO:0000287">
    <property type="term" value="F:magnesium ion binding"/>
    <property type="evidence" value="ECO:0007669"/>
    <property type="project" value="TreeGrafter"/>
</dbReference>
<dbReference type="InterPro" id="IPR000150">
    <property type="entry name" value="Cof"/>
</dbReference>
<dbReference type="Gene3D" id="3.30.1240.10">
    <property type="match status" value="1"/>
</dbReference>
<reference evidence="2 4" key="2">
    <citation type="submission" date="2015-07" db="EMBL/GenBank/DDBJ databases">
        <title>Whole genome sequence of Ardenticatena maritima DSM 23922.</title>
        <authorList>
            <person name="Hemp J."/>
            <person name="Ward L.M."/>
            <person name="Pace L.A."/>
            <person name="Fischer W.W."/>
        </authorList>
    </citation>
    <scope>NUCLEOTIDE SEQUENCE [LARGE SCALE GENOMIC DNA]</scope>
    <source>
        <strain evidence="2 4">110S</strain>
    </source>
</reference>
<dbReference type="NCBIfam" id="TIGR00099">
    <property type="entry name" value="Cof-subfamily"/>
    <property type="match status" value="1"/>
</dbReference>
<dbReference type="AlphaFoldDB" id="A0A0M9UCX2"/>
<dbReference type="PROSITE" id="PS01229">
    <property type="entry name" value="COF_2"/>
    <property type="match status" value="1"/>
</dbReference>